<dbReference type="RefSeq" id="XP_001743961.1">
    <property type="nucleotide sequence ID" value="XM_001743909.1"/>
</dbReference>
<dbReference type="NCBIfam" id="TIGR01317">
    <property type="entry name" value="GOGAT_sm_gam"/>
    <property type="match status" value="1"/>
</dbReference>
<evidence type="ECO:0000256" key="7">
    <source>
        <dbReference type="ARBA" id="ARBA00022605"/>
    </source>
</evidence>
<evidence type="ECO:0000256" key="4">
    <source>
        <dbReference type="ARBA" id="ARBA00004909"/>
    </source>
</evidence>
<evidence type="ECO:0000256" key="14">
    <source>
        <dbReference type="ARBA" id="ARBA00023004"/>
    </source>
</evidence>
<dbReference type="GO" id="GO:0019676">
    <property type="term" value="P:ammonia assimilation cycle"/>
    <property type="evidence" value="ECO:0000318"/>
    <property type="project" value="GO_Central"/>
</dbReference>
<dbReference type="PANTHER" id="PTHR43100:SF1">
    <property type="entry name" value="GLUTAMATE SYNTHASE [NADPH] SMALL CHAIN"/>
    <property type="match status" value="1"/>
</dbReference>
<dbReference type="OMA" id="WDGPAAM"/>
<dbReference type="FunFam" id="3.20.20.70:FF:000031">
    <property type="entry name" value="Glutamate synthase 1 [NADH]"/>
    <property type="match status" value="1"/>
</dbReference>
<keyword evidence="14" id="KW-0408">Iron</keyword>
<dbReference type="GO" id="GO:0006537">
    <property type="term" value="P:glutamate biosynthetic process"/>
    <property type="evidence" value="ECO:0000318"/>
    <property type="project" value="GO_Central"/>
</dbReference>
<evidence type="ECO:0000259" key="23">
    <source>
        <dbReference type="PROSITE" id="PS51278"/>
    </source>
</evidence>
<keyword evidence="15 21" id="KW-0411">Iron-sulfur</keyword>
<dbReference type="Gene3D" id="3.40.50.720">
    <property type="entry name" value="NAD(P)-binding Rossmann-like Domain"/>
    <property type="match status" value="1"/>
</dbReference>
<comment type="pathway">
    <text evidence="3">Energy metabolism; nitrogen metabolism.</text>
</comment>
<evidence type="ECO:0000256" key="13">
    <source>
        <dbReference type="ARBA" id="ARBA00023002"/>
    </source>
</evidence>
<dbReference type="FunFam" id="2.160.20.60:FF:000001">
    <property type="entry name" value="Glutamate synthase, large subunit"/>
    <property type="match status" value="1"/>
</dbReference>
<dbReference type="FunFam" id="3.60.20.10:FF:000043">
    <property type="entry name" value="Glutamate synthase 1 [NADH] chloroplastic"/>
    <property type="match status" value="1"/>
</dbReference>
<dbReference type="GeneID" id="5889107"/>
<evidence type="ECO:0000256" key="12">
    <source>
        <dbReference type="ARBA" id="ARBA00022962"/>
    </source>
</evidence>
<gene>
    <name evidence="24" type="ORF">MONBRDRAFT_15256</name>
</gene>
<dbReference type="InterPro" id="IPR036485">
    <property type="entry name" value="Glu_synth_asu_C_sf"/>
</dbReference>
<feature type="region of interest" description="Disordered" evidence="22">
    <location>
        <begin position="1556"/>
        <end position="1592"/>
    </location>
</feature>
<dbReference type="UniPathway" id="UPA00045"/>
<dbReference type="InterPro" id="IPR012220">
    <property type="entry name" value="Glu_synth_euk"/>
</dbReference>
<keyword evidence="13" id="KW-0560">Oxidoreductase</keyword>
<dbReference type="Pfam" id="PF00310">
    <property type="entry name" value="GATase_2"/>
    <property type="match status" value="1"/>
</dbReference>
<comment type="cofactor">
    <cofactor evidence="21">
        <name>[3Fe-4S] cluster</name>
        <dbReference type="ChEBI" id="CHEBI:21137"/>
    </cofactor>
    <text evidence="21">Binds 1 [3Fe-4S] cluster.</text>
</comment>
<feature type="compositionally biased region" description="Basic and acidic residues" evidence="22">
    <location>
        <begin position="1531"/>
        <end position="1540"/>
    </location>
</feature>
<dbReference type="Pfam" id="PF04898">
    <property type="entry name" value="Glu_syn_central"/>
    <property type="match status" value="1"/>
</dbReference>
<dbReference type="InterPro" id="IPR013785">
    <property type="entry name" value="Aldolase_TIM"/>
</dbReference>
<comment type="similarity">
    <text evidence="6">Belongs to the glutamate synthase family.</text>
</comment>
<proteinExistence type="inferred from homology"/>
<dbReference type="SUPFAM" id="SSF51395">
    <property type="entry name" value="FMN-linked oxidoreductases"/>
    <property type="match status" value="1"/>
</dbReference>
<feature type="binding site" evidence="21">
    <location>
        <position position="1168"/>
    </location>
    <ligand>
        <name>[3Fe-4S] cluster</name>
        <dbReference type="ChEBI" id="CHEBI:21137"/>
    </ligand>
</feature>
<comment type="pathway">
    <text evidence="4">Nitrogen metabolism.</text>
</comment>
<dbReference type="Gene3D" id="3.20.20.70">
    <property type="entry name" value="Aldolase class I"/>
    <property type="match status" value="2"/>
</dbReference>
<dbReference type="NCBIfam" id="NF008730">
    <property type="entry name" value="PRK11750.1"/>
    <property type="match status" value="1"/>
</dbReference>
<evidence type="ECO:0000256" key="10">
    <source>
        <dbReference type="ARBA" id="ARBA00022723"/>
    </source>
</evidence>
<keyword evidence="8" id="KW-0285">Flavoprotein</keyword>
<dbReference type="InterPro" id="IPR006005">
    <property type="entry name" value="Glut_synth_ssu1"/>
</dbReference>
<comment type="pathway">
    <text evidence="5">Amino-acid biosynthesis; L-glutamate biosynthesis via GLT pathway; L-glutamate from 2-oxoglutarate and L-glutamine (NAD(+) route): step 1/1.</text>
</comment>
<dbReference type="InterPro" id="IPR009051">
    <property type="entry name" value="Helical_ferredxn"/>
</dbReference>
<dbReference type="Gene3D" id="2.160.20.60">
    <property type="entry name" value="Glutamate synthase, alpha subunit, C-terminal domain"/>
    <property type="match status" value="1"/>
</dbReference>
<feature type="domain" description="Glutamine amidotransferase type-2" evidence="23">
    <location>
        <begin position="20"/>
        <end position="425"/>
    </location>
</feature>
<evidence type="ECO:0000256" key="22">
    <source>
        <dbReference type="SAM" id="MobiDB-lite"/>
    </source>
</evidence>
<evidence type="ECO:0000256" key="9">
    <source>
        <dbReference type="ARBA" id="ARBA00022643"/>
    </source>
</evidence>
<dbReference type="PANTHER" id="PTHR43100">
    <property type="entry name" value="GLUTAMATE SYNTHASE [NADPH] SMALL CHAIN"/>
    <property type="match status" value="1"/>
</dbReference>
<evidence type="ECO:0000256" key="2">
    <source>
        <dbReference type="ARBA" id="ARBA00001974"/>
    </source>
</evidence>
<evidence type="ECO:0000256" key="16">
    <source>
        <dbReference type="ARBA" id="ARBA00023164"/>
    </source>
</evidence>
<comment type="cofactor">
    <cofactor evidence="1">
        <name>FMN</name>
        <dbReference type="ChEBI" id="CHEBI:58210"/>
    </cofactor>
</comment>
<evidence type="ECO:0000313" key="25">
    <source>
        <dbReference type="Proteomes" id="UP000001357"/>
    </source>
</evidence>
<dbReference type="SUPFAM" id="SSF69336">
    <property type="entry name" value="Alpha subunit of glutamate synthase, C-terminal domain"/>
    <property type="match status" value="1"/>
</dbReference>
<dbReference type="EMBL" id="CH991545">
    <property type="protein sequence ID" value="EDQ91539.1"/>
    <property type="molecule type" value="Genomic_DNA"/>
</dbReference>
<dbReference type="UniPathway" id="UPA00634">
    <property type="reaction ID" value="UER00690"/>
</dbReference>
<reference evidence="24 25" key="1">
    <citation type="journal article" date="2008" name="Nature">
        <title>The genome of the choanoflagellate Monosiga brevicollis and the origin of metazoans.</title>
        <authorList>
            <consortium name="JGI Sequencing"/>
            <person name="King N."/>
            <person name="Westbrook M.J."/>
            <person name="Young S.L."/>
            <person name="Kuo A."/>
            <person name="Abedin M."/>
            <person name="Chapman J."/>
            <person name="Fairclough S."/>
            <person name="Hellsten U."/>
            <person name="Isogai Y."/>
            <person name="Letunic I."/>
            <person name="Marr M."/>
            <person name="Pincus D."/>
            <person name="Putnam N."/>
            <person name="Rokas A."/>
            <person name="Wright K.J."/>
            <person name="Zuzow R."/>
            <person name="Dirks W."/>
            <person name="Good M."/>
            <person name="Goodstein D."/>
            <person name="Lemons D."/>
            <person name="Li W."/>
            <person name="Lyons J.B."/>
            <person name="Morris A."/>
            <person name="Nichols S."/>
            <person name="Richter D.J."/>
            <person name="Salamov A."/>
            <person name="Bork P."/>
            <person name="Lim W.A."/>
            <person name="Manning G."/>
            <person name="Miller W.T."/>
            <person name="McGinnis W."/>
            <person name="Shapiro H."/>
            <person name="Tjian R."/>
            <person name="Grigoriev I.V."/>
            <person name="Rokhsar D."/>
        </authorList>
    </citation>
    <scope>NUCLEOTIDE SEQUENCE [LARGE SCALE GENOMIC DNA]</scope>
    <source>
        <strain evidence="25">MX1 / ATCC 50154</strain>
    </source>
</reference>
<keyword evidence="17 21" id="KW-0003">3Fe-4S</keyword>
<evidence type="ECO:0000256" key="1">
    <source>
        <dbReference type="ARBA" id="ARBA00001917"/>
    </source>
</evidence>
<dbReference type="Proteomes" id="UP000001357">
    <property type="component" value="Unassembled WGS sequence"/>
</dbReference>
<keyword evidence="25" id="KW-1185">Reference proteome</keyword>
<dbReference type="Gene3D" id="1.10.1060.10">
    <property type="entry name" value="Alpha-helical ferredoxin"/>
    <property type="match status" value="1"/>
</dbReference>
<keyword evidence="9" id="KW-0288">FMN</keyword>
<dbReference type="GO" id="GO:0005506">
    <property type="term" value="F:iron ion binding"/>
    <property type="evidence" value="ECO:0007669"/>
    <property type="project" value="InterPro"/>
</dbReference>
<evidence type="ECO:0000256" key="11">
    <source>
        <dbReference type="ARBA" id="ARBA00022827"/>
    </source>
</evidence>
<dbReference type="CDD" id="cd02808">
    <property type="entry name" value="GltS_FMN"/>
    <property type="match status" value="1"/>
</dbReference>
<dbReference type="Pfam" id="PF01645">
    <property type="entry name" value="Glu_synthase"/>
    <property type="match status" value="1"/>
</dbReference>
<dbReference type="InterPro" id="IPR002932">
    <property type="entry name" value="Glu_synthdom"/>
</dbReference>
<feature type="binding site" evidence="21">
    <location>
        <position position="1163"/>
    </location>
    <ligand>
        <name>[3Fe-4S] cluster</name>
        <dbReference type="ChEBI" id="CHEBI:21137"/>
    </ligand>
</feature>
<feature type="active site" description="For GATase activity" evidence="20">
    <location>
        <position position="20"/>
    </location>
</feature>
<dbReference type="PIRSF" id="PIRSF000187">
    <property type="entry name" value="GOGAT"/>
    <property type="match status" value="1"/>
</dbReference>
<feature type="binding site" evidence="21">
    <location>
        <position position="1157"/>
    </location>
    <ligand>
        <name>[3Fe-4S] cluster</name>
        <dbReference type="ChEBI" id="CHEBI:21137"/>
    </ligand>
</feature>
<dbReference type="InterPro" id="IPR036188">
    <property type="entry name" value="FAD/NAD-bd_sf"/>
</dbReference>
<dbReference type="InterPro" id="IPR002489">
    <property type="entry name" value="Glu_synth_asu_C"/>
</dbReference>
<dbReference type="InterPro" id="IPR023753">
    <property type="entry name" value="FAD/NAD-binding_dom"/>
</dbReference>
<evidence type="ECO:0000256" key="21">
    <source>
        <dbReference type="PIRSR" id="PIRSR000187-2"/>
    </source>
</evidence>
<feature type="region of interest" description="Disordered" evidence="22">
    <location>
        <begin position="934"/>
        <end position="958"/>
    </location>
</feature>
<feature type="compositionally biased region" description="Acidic residues" evidence="22">
    <location>
        <begin position="1567"/>
        <end position="1583"/>
    </location>
</feature>
<feature type="compositionally biased region" description="Basic and acidic residues" evidence="22">
    <location>
        <begin position="949"/>
        <end position="958"/>
    </location>
</feature>
<dbReference type="eggNOG" id="KOG0399">
    <property type="taxonomic scope" value="Eukaryota"/>
</dbReference>
<comment type="cofactor">
    <cofactor evidence="2">
        <name>FAD</name>
        <dbReference type="ChEBI" id="CHEBI:57692"/>
    </cofactor>
</comment>
<dbReference type="SUPFAM" id="SSF51971">
    <property type="entry name" value="Nucleotide-binding domain"/>
    <property type="match status" value="1"/>
</dbReference>
<keyword evidence="11" id="KW-0274">FAD</keyword>
<name>A9UTR9_MONBE</name>
<dbReference type="EC" id="1.4.1.14" evidence="18"/>
<feature type="region of interest" description="Disordered" evidence="22">
    <location>
        <begin position="1531"/>
        <end position="1550"/>
    </location>
</feature>
<keyword evidence="7" id="KW-0028">Amino-acid biosynthesis</keyword>
<dbReference type="GO" id="GO:0050660">
    <property type="term" value="F:flavin adenine dinucleotide binding"/>
    <property type="evidence" value="ECO:0007669"/>
    <property type="project" value="InterPro"/>
</dbReference>
<dbReference type="GO" id="GO:0010181">
    <property type="term" value="F:FMN binding"/>
    <property type="evidence" value="ECO:0007669"/>
    <property type="project" value="InterPro"/>
</dbReference>
<dbReference type="Pfam" id="PF01493">
    <property type="entry name" value="GXGXG"/>
    <property type="match status" value="1"/>
</dbReference>
<dbReference type="STRING" id="81824.A9UTR9"/>
<dbReference type="PROSITE" id="PS51278">
    <property type="entry name" value="GATASE_TYPE_2"/>
    <property type="match status" value="1"/>
</dbReference>
<evidence type="ECO:0000256" key="3">
    <source>
        <dbReference type="ARBA" id="ARBA00004802"/>
    </source>
</evidence>
<dbReference type="InterPro" id="IPR017932">
    <property type="entry name" value="GATase_2_dom"/>
</dbReference>
<dbReference type="GO" id="GO:0097054">
    <property type="term" value="P:L-glutamate biosynthetic process"/>
    <property type="evidence" value="ECO:0007669"/>
    <property type="project" value="UniProtKB-UniPathway"/>
</dbReference>
<evidence type="ECO:0000256" key="18">
    <source>
        <dbReference type="ARBA" id="ARBA00024383"/>
    </source>
</evidence>
<dbReference type="Gene3D" id="3.60.20.10">
    <property type="entry name" value="Glutamine Phosphoribosylpyrophosphate, subunit 1, domain 1"/>
    <property type="match status" value="1"/>
</dbReference>
<dbReference type="Gene3D" id="3.50.50.60">
    <property type="entry name" value="FAD/NAD(P)-binding domain"/>
    <property type="match status" value="1"/>
</dbReference>
<accession>A9UTR9</accession>
<keyword evidence="12" id="KW-0315">Glutamine amidotransferase</keyword>
<dbReference type="Pfam" id="PF14691">
    <property type="entry name" value="Fer4_20"/>
    <property type="match status" value="1"/>
</dbReference>
<dbReference type="SUPFAM" id="SSF56235">
    <property type="entry name" value="N-terminal nucleophile aminohydrolases (Ntn hydrolases)"/>
    <property type="match status" value="1"/>
</dbReference>
<comment type="catalytic activity">
    <reaction evidence="19">
        <text>2 L-glutamate + NAD(+) = L-glutamine + 2-oxoglutarate + NADH + H(+)</text>
        <dbReference type="Rhea" id="RHEA:13753"/>
        <dbReference type="ChEBI" id="CHEBI:15378"/>
        <dbReference type="ChEBI" id="CHEBI:16810"/>
        <dbReference type="ChEBI" id="CHEBI:29985"/>
        <dbReference type="ChEBI" id="CHEBI:57540"/>
        <dbReference type="ChEBI" id="CHEBI:57945"/>
        <dbReference type="ChEBI" id="CHEBI:58359"/>
        <dbReference type="EC" id="1.4.1.14"/>
    </reaction>
</comment>
<dbReference type="InterPro" id="IPR028261">
    <property type="entry name" value="DPD_II"/>
</dbReference>
<sequence length="2091" mass="227681">MLQPREALGLYDPAQERDACGVGLIAQLHGNPDRSIVIDALSMLSRMFHRGATGVDEASGDGAGMLARLPRRFLTKVALELNIELPELYGVGMLFLAQSQDTQAELQSIVEATLIANGMTLLGWRRVPTNGDILGKASKADEPAIFQLFLAPTDASIDPVHLERQLYIVRQQSWNAAQAVLYRDGRAGRPSEFHFASLSCKTIVYKGQLTARQVLPYFTDLNDDDFETDLALVHSRFSTNTFPSWDRAQPNRCMSHNGEINTVRGNINSMGARQGLMKAKTLGLTPEQLKSIMPIIPPGLSDSGDFNAVLEFLMASGRSAPECMMMMIPEAWQNAPNMDPERRAFYEYMSCLMEPWDGPALVAFTDGRYVGATLDRNGLRPGRYYEMTDGRVIMASEFGVVTVNDADVKHKGRLSPGRMLMIDFDEHRIVLDEELKARFTSRFPFAEWLREHKRTLQHFVSPEEVAAAETAVGAGPVADIVKEMAAFGWTRESMNLILQPMLKDGMEALGSMGNDAPLACLSQRSRLLFDFFKQLFAQVSNPPLDSTREYIVMSLVCMVGPEGDLADTTPEQAGRLSLEHPFLLDHELQGLQRGIAGWPTITLDFTFPVEEGPKGLQAAIARLQEAAVSAVRDKGSTLIILSDRTADATRVAMPSLMAVGCVHHILVAQELRMRTALVVDTAEAREVHHMCALVGYGVDAICPRLALDVISRWQFDQAAMARDTVRMEAPASVAELYRRYFYALGKGMLKVMAKMGISTLQSYKGAQIFEAVGLSSDIIDVCFCGTASRIGGLTFNDVADNILAQHAVSYPTAHAPELGRLLPEAGEYHYRSLQNAERHLNDPIAMSKMQHAVRTNNKEVYSEYTRIINEINRHTTIRGLLKFDTSKSQPIPLDQVESAADIVKRFATGAMSYGSISLEAHSTLAVAMNRIGAKSNTGEGGEAPARLRPGADGKDHPARSAIKQIASGRFGVTSEYLTHADELQIKMAQGAKPGEGGELPGRKVNAKIAAVRHSTPGVGLISPPPHHDIYSIEDLKQLIFDLKNANPRARISVKLVAEVGVGVVASGVCKAGADHVLVSGHDGGTGASRWTGIKHAGLPWELGLAETHQTLVLNDLRRRIVIQTDGQLKTGRDVVIAALLGAEEFCFATAPLIALGCIMMRKCHLNTCPVGIATQDPVLRKKFQGQPEHVINFFFMLAEEVRALMAQLGVASFKDLVGRSEYLAVDDELLSSTRHYGNFRLEETLLRPAHEMRPNVATCCIEAQPDTLANQLDHSIIAAVQETLDNVSEPVRCEVEFPIANTNRAVGTMLSHEVTRRCTGNPLPDDTLHLKFKGSAGQSFGAWVCQGITLELEGDANDYVGKGLCGGRIIVYPPRTSRFAAEENILAGNVVAYGATSGEIFLNGRAAERFCVRNSGITAVVEGVGDHGCEYMTGGTVVVLGATGRNFAAGMSGGTAYVLDPARQFAPRCNTELVDLEAPSEADGIALRTLVRQHHEYTNSALAARLLADWDNTLSHFIKVMPREYREALKKAEDRREQSKARKAQASAGVNSLEKWAAQMKAQQEQGQEELSDGGSTDSEDSGIDTHRPHAVAEADKRRGFIAYDRAVAGYRDVKERTGDWQELAKPLAPDAAEQLLHTQTARCMDCGVPFCNQKTTGCPLGNLIPDFNDLVHRGEWHEAYLKLSETNNFPEFTGRVCPAPCEGSCVLGIIDSPVAIKSVECSIIDRAFAEGWVKPQPPAQRTGRSVAIVGSGPSGLAAADQLNKAGHQVVVYERADRIGGLMMYGVPNMKADKLNVVQRRVDLMAQEGVDFRTNVNVGADVTVASLREAHDALVFAVGSTVPRDLPIPGRELTGVHFAMDFLTENTKHVLASEGSTVEPRRIDVRGKRVVVIGGGDTGNDCIGTAVRLGAASVVNFELLPQPAEKRGADNPWPEWPRIFRVDYGHQEAALATGSDIREYCVLSTRFLGTDAGALRGIETVRVAWNRDDSGRWNMEKQPDTTHIFEADVVLLAMGFLHPEPGPAEAANVARDTRGNYQADFGSFATSEKGVFAAGDCRRGQSLVVWAISEGRGVAAAVDAYLANCERTAAS</sequence>
<evidence type="ECO:0000256" key="20">
    <source>
        <dbReference type="PIRSR" id="PIRSR000187-1"/>
    </source>
</evidence>
<evidence type="ECO:0000256" key="17">
    <source>
        <dbReference type="ARBA" id="ARBA00023291"/>
    </source>
</evidence>
<dbReference type="FunFam" id="3.50.50.60:FF:000022">
    <property type="entry name" value="Glutamate synthase [NADH], amyloplastic"/>
    <property type="match status" value="1"/>
</dbReference>
<dbReference type="GO" id="GO:0016040">
    <property type="term" value="F:glutamate synthase (NADH) activity"/>
    <property type="evidence" value="ECO:0000318"/>
    <property type="project" value="GO_Central"/>
</dbReference>
<evidence type="ECO:0000256" key="8">
    <source>
        <dbReference type="ARBA" id="ARBA00022630"/>
    </source>
</evidence>
<evidence type="ECO:0000256" key="19">
    <source>
        <dbReference type="ARBA" id="ARBA00048867"/>
    </source>
</evidence>
<dbReference type="Pfam" id="PF07992">
    <property type="entry name" value="Pyr_redox_2"/>
    <property type="match status" value="1"/>
</dbReference>
<dbReference type="InParanoid" id="A9UTR9"/>
<dbReference type="SUPFAM" id="SSF46548">
    <property type="entry name" value="alpha-helical ferredoxin"/>
    <property type="match status" value="1"/>
</dbReference>
<organism evidence="24 25">
    <name type="scientific">Monosiga brevicollis</name>
    <name type="common">Choanoflagellate</name>
    <dbReference type="NCBI Taxonomy" id="81824"/>
    <lineage>
        <taxon>Eukaryota</taxon>
        <taxon>Choanoflagellata</taxon>
        <taxon>Craspedida</taxon>
        <taxon>Salpingoecidae</taxon>
        <taxon>Monosiga</taxon>
    </lineage>
</organism>
<dbReference type="InterPro" id="IPR006982">
    <property type="entry name" value="Glu_synth_centr_N"/>
</dbReference>
<dbReference type="PRINTS" id="PR00419">
    <property type="entry name" value="ADXRDTASE"/>
</dbReference>
<keyword evidence="16" id="KW-0314">Glutamate biosynthesis</keyword>
<dbReference type="InterPro" id="IPR051394">
    <property type="entry name" value="Glutamate_Synthase"/>
</dbReference>
<dbReference type="InterPro" id="IPR029055">
    <property type="entry name" value="Ntn_hydrolases_N"/>
</dbReference>
<dbReference type="GO" id="GO:0016639">
    <property type="term" value="F:oxidoreductase activity, acting on the CH-NH2 group of donors, NAD or NADP as acceptor"/>
    <property type="evidence" value="ECO:0007669"/>
    <property type="project" value="InterPro"/>
</dbReference>
<keyword evidence="10" id="KW-0479">Metal-binding</keyword>
<dbReference type="GO" id="GO:0051538">
    <property type="term" value="F:3 iron, 4 sulfur cluster binding"/>
    <property type="evidence" value="ECO:0007669"/>
    <property type="project" value="UniProtKB-KW"/>
</dbReference>
<dbReference type="KEGG" id="mbr:MONBRDRAFT_15256"/>
<evidence type="ECO:0000256" key="6">
    <source>
        <dbReference type="ARBA" id="ARBA00009716"/>
    </source>
</evidence>
<dbReference type="FunFam" id="3.40.50.720:FF:000113">
    <property type="entry name" value="Glutamate synthase [NADH], amyloplastic"/>
    <property type="match status" value="1"/>
</dbReference>
<protein>
    <recommendedName>
        <fullName evidence="18">glutamate synthase (NADH)</fullName>
        <ecNumber evidence="18">1.4.1.14</ecNumber>
    </recommendedName>
</protein>
<evidence type="ECO:0000256" key="15">
    <source>
        <dbReference type="ARBA" id="ARBA00023014"/>
    </source>
</evidence>
<dbReference type="FunFam" id="3.20.20.70:FF:000017">
    <property type="entry name" value="Glutamate synthase [NADH], amyloplastic"/>
    <property type="match status" value="1"/>
</dbReference>
<evidence type="ECO:0000256" key="5">
    <source>
        <dbReference type="ARBA" id="ARBA00004944"/>
    </source>
</evidence>
<evidence type="ECO:0000313" key="24">
    <source>
        <dbReference type="EMBL" id="EDQ91539.1"/>
    </source>
</evidence>
<dbReference type="CDD" id="cd00713">
    <property type="entry name" value="GltS"/>
    <property type="match status" value="1"/>
</dbReference>
<dbReference type="CDD" id="cd00982">
    <property type="entry name" value="gltB_C"/>
    <property type="match status" value="1"/>
</dbReference>